<keyword evidence="3" id="KW-1185">Reference proteome</keyword>
<evidence type="ECO:0000256" key="1">
    <source>
        <dbReference type="SAM" id="MobiDB-lite"/>
    </source>
</evidence>
<reference evidence="2 3" key="1">
    <citation type="journal article" date="2013" name="PLoS ONE">
        <title>Genomic and secretomic analyses reveal unique features of the lignocellulolytic enzyme system of Penicillium decumbens.</title>
        <authorList>
            <person name="Liu G."/>
            <person name="Zhang L."/>
            <person name="Wei X."/>
            <person name="Zou G."/>
            <person name="Qin Y."/>
            <person name="Ma L."/>
            <person name="Li J."/>
            <person name="Zheng H."/>
            <person name="Wang S."/>
            <person name="Wang C."/>
            <person name="Xun L."/>
            <person name="Zhao G.-P."/>
            <person name="Zhou Z."/>
            <person name="Qu Y."/>
        </authorList>
    </citation>
    <scope>NUCLEOTIDE SEQUENCE [LARGE SCALE GENOMIC DNA]</scope>
    <source>
        <strain evidence="3">114-2 / CGMCC 5302</strain>
    </source>
</reference>
<evidence type="ECO:0000313" key="2">
    <source>
        <dbReference type="EMBL" id="EPS30748.1"/>
    </source>
</evidence>
<dbReference type="HOGENOM" id="CLU_2360403_0_0_1"/>
<evidence type="ECO:0000313" key="3">
    <source>
        <dbReference type="Proteomes" id="UP000019376"/>
    </source>
</evidence>
<organism evidence="2 3">
    <name type="scientific">Penicillium oxalicum (strain 114-2 / CGMCC 5302)</name>
    <name type="common">Penicillium decumbens</name>
    <dbReference type="NCBI Taxonomy" id="933388"/>
    <lineage>
        <taxon>Eukaryota</taxon>
        <taxon>Fungi</taxon>
        <taxon>Dikarya</taxon>
        <taxon>Ascomycota</taxon>
        <taxon>Pezizomycotina</taxon>
        <taxon>Eurotiomycetes</taxon>
        <taxon>Eurotiomycetidae</taxon>
        <taxon>Eurotiales</taxon>
        <taxon>Aspergillaceae</taxon>
        <taxon>Penicillium</taxon>
    </lineage>
</organism>
<dbReference type="Proteomes" id="UP000019376">
    <property type="component" value="Unassembled WGS sequence"/>
</dbReference>
<sequence>MYIGLANPNDPVYRTSGTSLDRKRKKEPSKVAFQTTTRNDQSQKETPFHRSIQFPYNLTSTCERRFQYPIGMKGINRLSFHPTTRIPELFEAGEEV</sequence>
<dbReference type="EMBL" id="KB644412">
    <property type="protein sequence ID" value="EPS30748.1"/>
    <property type="molecule type" value="Genomic_DNA"/>
</dbReference>
<accession>S8AWS1</accession>
<proteinExistence type="predicted"/>
<protein>
    <submittedName>
        <fullName evidence="2">Uncharacterized protein</fullName>
    </submittedName>
</protein>
<feature type="region of interest" description="Disordered" evidence="1">
    <location>
        <begin position="1"/>
        <end position="47"/>
    </location>
</feature>
<name>S8AWS1_PENO1</name>
<dbReference type="AlphaFoldDB" id="S8AWS1"/>
<gene>
    <name evidence="2" type="ORF">PDE_05700</name>
</gene>